<evidence type="ECO:0000259" key="7">
    <source>
        <dbReference type="Pfam" id="PF02272"/>
    </source>
</evidence>
<dbReference type="Pfam" id="PF02272">
    <property type="entry name" value="DHHA1"/>
    <property type="match status" value="1"/>
</dbReference>
<dbReference type="PANTHER" id="PTHR30255">
    <property type="entry name" value="SINGLE-STRANDED-DNA-SPECIFIC EXONUCLEASE RECJ"/>
    <property type="match status" value="1"/>
</dbReference>
<dbReference type="InterPro" id="IPR038763">
    <property type="entry name" value="DHH_sf"/>
</dbReference>
<gene>
    <name evidence="9" type="primary">recJ</name>
    <name evidence="9" type="ORF">LRS13_17850</name>
</gene>
<dbReference type="InterPro" id="IPR004610">
    <property type="entry name" value="RecJ"/>
</dbReference>
<evidence type="ECO:0000259" key="6">
    <source>
        <dbReference type="Pfam" id="PF01368"/>
    </source>
</evidence>
<feature type="domain" description="DDH" evidence="6">
    <location>
        <begin position="79"/>
        <end position="204"/>
    </location>
</feature>
<feature type="domain" description="RecJ OB" evidence="8">
    <location>
        <begin position="452"/>
        <end position="553"/>
    </location>
</feature>
<dbReference type="Gene3D" id="3.90.1640.30">
    <property type="match status" value="1"/>
</dbReference>
<evidence type="ECO:0000313" key="9">
    <source>
        <dbReference type="EMBL" id="UUY02545.1"/>
    </source>
</evidence>
<evidence type="ECO:0000256" key="3">
    <source>
        <dbReference type="ARBA" id="ARBA00022722"/>
    </source>
</evidence>
<dbReference type="Pfam" id="PF17768">
    <property type="entry name" value="RecJ_OB"/>
    <property type="match status" value="1"/>
</dbReference>
<feature type="domain" description="DHHA1" evidence="7">
    <location>
        <begin position="349"/>
        <end position="435"/>
    </location>
</feature>
<keyword evidence="10" id="KW-1185">Reference proteome</keyword>
<dbReference type="GO" id="GO:0004527">
    <property type="term" value="F:exonuclease activity"/>
    <property type="evidence" value="ECO:0007669"/>
    <property type="project" value="UniProtKB-KW"/>
</dbReference>
<evidence type="ECO:0000259" key="8">
    <source>
        <dbReference type="Pfam" id="PF17768"/>
    </source>
</evidence>
<proteinExistence type="inferred from homology"/>
<sequence>MADAVHLDIPACDMDAVHRLEAELGVSHPVAQVLVRRGLGVPADARAWLAADAAHDPFLIAGMRDACELVLAHVARGSRIVVHGDYDVDGVCSTAILVSALRRLGADVKPVLPSRTEDGYGLARATVDRLAERGTDLLITADCAITAVDEVAAARAAGIDVVVTDHHQPRADGVLPDAPIVHPGLGGYPCPELCAGAVAHKVVAALLTLAGEDPAGADRDLDLVALATVADCVPLVDENRRLVRAGLRALAATDRPGLRALMRVTKVDPASVDARAIGFRLAPRLNAAGRMYRADAALELLLTEDGERATTVAEELDRINGERRHAEQRILFEAEAQVRELGDRRAYVLWGEGWHKGVIGIVASRIAERHHRPVVLVAVDGETGTGSGRSIPAFDLLGGLEASREHLLRHGGHRAAAGCEVAATALPAFRAAFEAHAASVLTDEDLVPRERVDAVVAGDELGLALAEELQLLEPLGMGNPVVRLLLPGARLADARPLGEGGKHTRCTVVSGGYRAAAVGFGMGSVPCDEPVDVVAELELHTWRGTVEPRLLLRRATPCQPGAVTPLGEPREVWEAVVAELSGELPVAVPVAGGEVDAPLRGARDRRGGGIAGVLGALVHSGDPVLAVVADAQLRERHLRPLLGGFSLCSHDALAAAPGLADGMTHVVVIDPPATPRHRATLEALTVRQMVHLAWGPAELTFAVRIHEREYDLRAPLTALYRDLRALDGAGGEELEAALRGDPQAPRSPQVTGRALRVLTELGLVSLDLETRTLMVPPAQRTELERSAAFRAYTQQLEDGRAFLSSATAVAA</sequence>
<dbReference type="Pfam" id="PF01368">
    <property type="entry name" value="DHH"/>
    <property type="match status" value="1"/>
</dbReference>
<dbReference type="NCBIfam" id="TIGR00644">
    <property type="entry name" value="recJ"/>
    <property type="match status" value="1"/>
</dbReference>
<evidence type="ECO:0000256" key="2">
    <source>
        <dbReference type="ARBA" id="ARBA00019841"/>
    </source>
</evidence>
<dbReference type="RefSeq" id="WP_353863071.1">
    <property type="nucleotide sequence ID" value="NZ_CP088295.1"/>
</dbReference>
<keyword evidence="3" id="KW-0540">Nuclease</keyword>
<evidence type="ECO:0000256" key="1">
    <source>
        <dbReference type="ARBA" id="ARBA00005915"/>
    </source>
</evidence>
<keyword evidence="4" id="KW-0378">Hydrolase</keyword>
<evidence type="ECO:0000256" key="5">
    <source>
        <dbReference type="ARBA" id="ARBA00022839"/>
    </source>
</evidence>
<dbReference type="PANTHER" id="PTHR30255:SF2">
    <property type="entry name" value="SINGLE-STRANDED-DNA-SPECIFIC EXONUCLEASE RECJ"/>
    <property type="match status" value="1"/>
</dbReference>
<reference evidence="10" key="1">
    <citation type="submission" date="2021-11" db="EMBL/GenBank/DDBJ databases">
        <title>Cultivation dependent microbiological survey of springs from the worlds oldest radium mine currently devoted to the extraction of radon-saturated water.</title>
        <authorList>
            <person name="Kapinusova G."/>
            <person name="Smrhova T."/>
            <person name="Strejcek M."/>
            <person name="Suman J."/>
            <person name="Jani K."/>
            <person name="Pajer P."/>
            <person name="Uhlik O."/>
        </authorList>
    </citation>
    <scope>NUCLEOTIDE SEQUENCE [LARGE SCALE GENOMIC DNA]</scope>
    <source>
        <strain evidence="10">J379</strain>
    </source>
</reference>
<name>A0ABY5PDF6_9ACTN</name>
<dbReference type="Gene3D" id="3.10.310.30">
    <property type="match status" value="1"/>
</dbReference>
<dbReference type="InterPro" id="IPR003156">
    <property type="entry name" value="DHHA1_dom"/>
</dbReference>
<organism evidence="9 10">
    <name type="scientific">Svornostia abyssi</name>
    <dbReference type="NCBI Taxonomy" id="2898438"/>
    <lineage>
        <taxon>Bacteria</taxon>
        <taxon>Bacillati</taxon>
        <taxon>Actinomycetota</taxon>
        <taxon>Thermoleophilia</taxon>
        <taxon>Solirubrobacterales</taxon>
        <taxon>Baekduiaceae</taxon>
        <taxon>Svornostia</taxon>
    </lineage>
</organism>
<protein>
    <recommendedName>
        <fullName evidence="2">Single-stranded-DNA-specific exonuclease RecJ</fullName>
    </recommendedName>
</protein>
<evidence type="ECO:0000256" key="4">
    <source>
        <dbReference type="ARBA" id="ARBA00022801"/>
    </source>
</evidence>
<dbReference type="EMBL" id="CP088295">
    <property type="protein sequence ID" value="UUY02545.1"/>
    <property type="molecule type" value="Genomic_DNA"/>
</dbReference>
<dbReference type="SUPFAM" id="SSF64182">
    <property type="entry name" value="DHH phosphoesterases"/>
    <property type="match status" value="1"/>
</dbReference>
<dbReference type="Proteomes" id="UP001058860">
    <property type="component" value="Chromosome"/>
</dbReference>
<dbReference type="InterPro" id="IPR051673">
    <property type="entry name" value="SSDNA_exonuclease_RecJ"/>
</dbReference>
<evidence type="ECO:0000313" key="10">
    <source>
        <dbReference type="Proteomes" id="UP001058860"/>
    </source>
</evidence>
<dbReference type="InterPro" id="IPR041122">
    <property type="entry name" value="RecJ_OB"/>
</dbReference>
<keyword evidence="5 9" id="KW-0269">Exonuclease</keyword>
<accession>A0ABY5PDF6</accession>
<comment type="similarity">
    <text evidence="1">Belongs to the RecJ family.</text>
</comment>
<dbReference type="InterPro" id="IPR001667">
    <property type="entry name" value="DDH_dom"/>
</dbReference>